<dbReference type="PANTHER" id="PTHR16469:SF51">
    <property type="entry name" value="TRANSCRIPTION FACTOR TAU 55 KDA SUBUNIT"/>
    <property type="match status" value="1"/>
</dbReference>
<dbReference type="InterPro" id="IPR051710">
    <property type="entry name" value="Phosphatase_SH3-domain"/>
</dbReference>
<dbReference type="SUPFAM" id="SSF53254">
    <property type="entry name" value="Phosphoglycerate mutase-like"/>
    <property type="match status" value="1"/>
</dbReference>
<evidence type="ECO:0000313" key="1">
    <source>
        <dbReference type="EMBL" id="ORY92279.1"/>
    </source>
</evidence>
<sequence>MTVKELWITRHGFREDWVTSDPHLPTGLANDPPLSELGLEQAEELGVFLRDKGIERVYCSPFYRCLQTVTPFVKTSGVPLYIDFSMSEWYGAAYDRYLPPAPISELQQRFPHLKTDHTSSIPCPEGVESVTRCHQRVKEGLDILLDKLDKENVHTVLLAGHAASVIAAVRVLLDDVEYPVRCGTASVSKLVRKDDGSWELEVNGDASHLKQGEQRSWMFSGDVPDYEKNKKTVK</sequence>
<dbReference type="InterPro" id="IPR029033">
    <property type="entry name" value="His_PPase_superfam"/>
</dbReference>
<dbReference type="OrthoDB" id="414418at2759"/>
<comment type="caution">
    <text evidence="1">The sequence shown here is derived from an EMBL/GenBank/DDBJ whole genome shotgun (WGS) entry which is preliminary data.</text>
</comment>
<dbReference type="OMA" id="WYKPDRD"/>
<accession>A0A1X2H3F0</accession>
<evidence type="ECO:0000313" key="2">
    <source>
        <dbReference type="Proteomes" id="UP000242180"/>
    </source>
</evidence>
<dbReference type="PANTHER" id="PTHR16469">
    <property type="entry name" value="UBIQUITIN-ASSOCIATED AND SH3 DOMAIN-CONTAINING BA-RELATED"/>
    <property type="match status" value="1"/>
</dbReference>
<name>A0A1X2H3F0_SYNRA</name>
<gene>
    <name evidence="1" type="ORF">BCR43DRAFT_479491</name>
</gene>
<organism evidence="1 2">
    <name type="scientific">Syncephalastrum racemosum</name>
    <name type="common">Filamentous fungus</name>
    <dbReference type="NCBI Taxonomy" id="13706"/>
    <lineage>
        <taxon>Eukaryota</taxon>
        <taxon>Fungi</taxon>
        <taxon>Fungi incertae sedis</taxon>
        <taxon>Mucoromycota</taxon>
        <taxon>Mucoromycotina</taxon>
        <taxon>Mucoromycetes</taxon>
        <taxon>Mucorales</taxon>
        <taxon>Syncephalastraceae</taxon>
        <taxon>Syncephalastrum</taxon>
    </lineage>
</organism>
<reference evidence="1 2" key="1">
    <citation type="submission" date="2016-07" db="EMBL/GenBank/DDBJ databases">
        <title>Pervasive Adenine N6-methylation of Active Genes in Fungi.</title>
        <authorList>
            <consortium name="DOE Joint Genome Institute"/>
            <person name="Mondo S.J."/>
            <person name="Dannebaum R.O."/>
            <person name="Kuo R.C."/>
            <person name="Labutti K."/>
            <person name="Haridas S."/>
            <person name="Kuo A."/>
            <person name="Salamov A."/>
            <person name="Ahrendt S.R."/>
            <person name="Lipzen A."/>
            <person name="Sullivan W."/>
            <person name="Andreopoulos W.B."/>
            <person name="Clum A."/>
            <person name="Lindquist E."/>
            <person name="Daum C."/>
            <person name="Ramamoorthy G.K."/>
            <person name="Gryganskyi A."/>
            <person name="Culley D."/>
            <person name="Magnuson J.K."/>
            <person name="James T.Y."/>
            <person name="O'Malley M.A."/>
            <person name="Stajich J.E."/>
            <person name="Spatafora J.W."/>
            <person name="Visel A."/>
            <person name="Grigoriev I.V."/>
        </authorList>
    </citation>
    <scope>NUCLEOTIDE SEQUENCE [LARGE SCALE GENOMIC DNA]</scope>
    <source>
        <strain evidence="1 2">NRRL 2496</strain>
    </source>
</reference>
<dbReference type="Proteomes" id="UP000242180">
    <property type="component" value="Unassembled WGS sequence"/>
</dbReference>
<dbReference type="SMART" id="SM00855">
    <property type="entry name" value="PGAM"/>
    <property type="match status" value="1"/>
</dbReference>
<dbReference type="InterPro" id="IPR013078">
    <property type="entry name" value="His_Pase_superF_clade-1"/>
</dbReference>
<protein>
    <submittedName>
        <fullName evidence="1">Histidine phosphatase superfamily</fullName>
    </submittedName>
</protein>
<dbReference type="Gene3D" id="3.40.50.1240">
    <property type="entry name" value="Phosphoglycerate mutase-like"/>
    <property type="match status" value="1"/>
</dbReference>
<dbReference type="AlphaFoldDB" id="A0A1X2H3F0"/>
<dbReference type="EMBL" id="MCGN01000010">
    <property type="protein sequence ID" value="ORY92279.1"/>
    <property type="molecule type" value="Genomic_DNA"/>
</dbReference>
<keyword evidence="2" id="KW-1185">Reference proteome</keyword>
<dbReference type="CDD" id="cd07067">
    <property type="entry name" value="HP_PGM_like"/>
    <property type="match status" value="1"/>
</dbReference>
<proteinExistence type="predicted"/>
<dbReference type="Pfam" id="PF00300">
    <property type="entry name" value="His_Phos_1"/>
    <property type="match status" value="1"/>
</dbReference>
<dbReference type="InParanoid" id="A0A1X2H3F0"/>
<dbReference type="STRING" id="13706.A0A1X2H3F0"/>